<evidence type="ECO:0000313" key="2">
    <source>
        <dbReference type="Proteomes" id="UP001549799"/>
    </source>
</evidence>
<evidence type="ECO:0000313" key="1">
    <source>
        <dbReference type="EMBL" id="MET6990482.1"/>
    </source>
</evidence>
<reference evidence="1 2" key="1">
    <citation type="submission" date="2024-07" db="EMBL/GenBank/DDBJ databases">
        <title>The genome sequence of type strain Sediminicola arcticus GDMCC 1.2805.</title>
        <authorList>
            <person name="Liu Y."/>
        </authorList>
    </citation>
    <scope>NUCLEOTIDE SEQUENCE [LARGE SCALE GENOMIC DNA]</scope>
    <source>
        <strain evidence="1 2">GDMCC 1.2805</strain>
    </source>
</reference>
<accession>A0ABV2SUT1</accession>
<dbReference type="Proteomes" id="UP001549799">
    <property type="component" value="Unassembled WGS sequence"/>
</dbReference>
<keyword evidence="2" id="KW-1185">Reference proteome</keyword>
<proteinExistence type="predicted"/>
<sequence length="132" mass="15465">MLKCTYNFEIKRDHIVMKINGSYLFQDFIRMPEIILDSCQSNKIYRMLLDGGELEDTDAPTIDRFFIGEKIAEILRSKVKLAVVWPPYHMDKLTESVAINRAAYMRMFVEPKEAKKWLLDKGAEEPGELFKQ</sequence>
<protein>
    <recommendedName>
        <fullName evidence="3">STAS/SEC14 domain-containing protein</fullName>
    </recommendedName>
</protein>
<dbReference type="RefSeq" id="WP_354614881.1">
    <property type="nucleotide sequence ID" value="NZ_JBEXAE010000003.1"/>
</dbReference>
<gene>
    <name evidence="1" type="ORF">ABXZ36_07460</name>
</gene>
<dbReference type="EMBL" id="JBEXAE010000003">
    <property type="protein sequence ID" value="MET6990482.1"/>
    <property type="molecule type" value="Genomic_DNA"/>
</dbReference>
<name>A0ABV2SUT1_9FLAO</name>
<comment type="caution">
    <text evidence="1">The sequence shown here is derived from an EMBL/GenBank/DDBJ whole genome shotgun (WGS) entry which is preliminary data.</text>
</comment>
<evidence type="ECO:0008006" key="3">
    <source>
        <dbReference type="Google" id="ProtNLM"/>
    </source>
</evidence>
<organism evidence="1 2">
    <name type="scientific">Sediminicola arcticus</name>
    <dbReference type="NCBI Taxonomy" id="1574308"/>
    <lineage>
        <taxon>Bacteria</taxon>
        <taxon>Pseudomonadati</taxon>
        <taxon>Bacteroidota</taxon>
        <taxon>Flavobacteriia</taxon>
        <taxon>Flavobacteriales</taxon>
        <taxon>Flavobacteriaceae</taxon>
        <taxon>Sediminicola</taxon>
    </lineage>
</organism>